<comment type="caution">
    <text evidence="4">The sequence shown here is derived from an EMBL/GenBank/DDBJ whole genome shotgun (WGS) entry which is preliminary data.</text>
</comment>
<evidence type="ECO:0000256" key="1">
    <source>
        <dbReference type="ARBA" id="ARBA00022679"/>
    </source>
</evidence>
<dbReference type="InterPro" id="IPR016181">
    <property type="entry name" value="Acyl_CoA_acyltransferase"/>
</dbReference>
<evidence type="ECO:0000313" key="4">
    <source>
        <dbReference type="EMBL" id="EHJ57237.1"/>
    </source>
</evidence>
<protein>
    <submittedName>
        <fullName evidence="4">Acetyltransferase, GNAT family</fullName>
    </submittedName>
</protein>
<proteinExistence type="predicted"/>
<dbReference type="EMBL" id="AEUZ02000001">
    <property type="protein sequence ID" value="EHJ57237.1"/>
    <property type="molecule type" value="Genomic_DNA"/>
</dbReference>
<dbReference type="PROSITE" id="PS51186">
    <property type="entry name" value="GNAT"/>
    <property type="match status" value="1"/>
</dbReference>
<dbReference type="CDD" id="cd04301">
    <property type="entry name" value="NAT_SF"/>
    <property type="match status" value="1"/>
</dbReference>
<dbReference type="AlphaFoldDB" id="G5KCS9"/>
<evidence type="ECO:0000256" key="2">
    <source>
        <dbReference type="ARBA" id="ARBA00023315"/>
    </source>
</evidence>
<dbReference type="RefSeq" id="WP_006739956.1">
    <property type="nucleotide sequence ID" value="NZ_AEUZ02000001.1"/>
</dbReference>
<dbReference type="STRING" id="764291.STRUR_0526"/>
<keyword evidence="5" id="KW-1185">Reference proteome</keyword>
<gene>
    <name evidence="4" type="ORF">STRUR_0526</name>
</gene>
<dbReference type="GO" id="GO:0016747">
    <property type="term" value="F:acyltransferase activity, transferring groups other than amino-acyl groups"/>
    <property type="evidence" value="ECO:0007669"/>
    <property type="project" value="InterPro"/>
</dbReference>
<dbReference type="Gene3D" id="3.40.630.30">
    <property type="match status" value="1"/>
</dbReference>
<dbReference type="InterPro" id="IPR000182">
    <property type="entry name" value="GNAT_dom"/>
</dbReference>
<name>G5KCS9_9STRE</name>
<keyword evidence="1" id="KW-0808">Transferase</keyword>
<evidence type="ECO:0000259" key="3">
    <source>
        <dbReference type="PROSITE" id="PS51186"/>
    </source>
</evidence>
<sequence length="191" mass="22078">MSILVRFASLKDAQSLLSIYKPYVEKTAITFEYEVPSLEEFENRISQIQSFYPYLVAEENGRIIGYAYASPFKDRAAYDWSVEVSVYLDHQSRGQGVGTILYEKLEIILEEMGILNTNACIAYAYDDTPYLTNASQAFHKKLGYQIVGHFHQSGYKFQHWFDMIWMEKLIGDHTSKPKPVKSVNDIKISLY</sequence>
<dbReference type="PANTHER" id="PTHR43072">
    <property type="entry name" value="N-ACETYLTRANSFERASE"/>
    <property type="match status" value="1"/>
</dbReference>
<organism evidence="4 5">
    <name type="scientific">Streptococcus urinalis 2285-97</name>
    <dbReference type="NCBI Taxonomy" id="764291"/>
    <lineage>
        <taxon>Bacteria</taxon>
        <taxon>Bacillati</taxon>
        <taxon>Bacillota</taxon>
        <taxon>Bacilli</taxon>
        <taxon>Lactobacillales</taxon>
        <taxon>Streptococcaceae</taxon>
        <taxon>Streptococcus</taxon>
    </lineage>
</organism>
<feature type="domain" description="N-acetyltransferase" evidence="3">
    <location>
        <begin position="3"/>
        <end position="171"/>
    </location>
</feature>
<keyword evidence="2" id="KW-0012">Acyltransferase</keyword>
<dbReference type="Proteomes" id="UP000005388">
    <property type="component" value="Unassembled WGS sequence"/>
</dbReference>
<dbReference type="SUPFAM" id="SSF55729">
    <property type="entry name" value="Acyl-CoA N-acyltransferases (Nat)"/>
    <property type="match status" value="1"/>
</dbReference>
<dbReference type="eggNOG" id="COG1247">
    <property type="taxonomic scope" value="Bacteria"/>
</dbReference>
<accession>G5KCS9</accession>
<dbReference type="PANTHER" id="PTHR43072:SF23">
    <property type="entry name" value="UPF0039 PROTEIN C11D3.02C"/>
    <property type="match status" value="1"/>
</dbReference>
<evidence type="ECO:0000313" key="5">
    <source>
        <dbReference type="Proteomes" id="UP000005388"/>
    </source>
</evidence>
<reference evidence="4 5" key="1">
    <citation type="journal article" date="2014" name="Int. J. Syst. Evol. Microbiol.">
        <title>Phylogenomics and the dynamic genome evolution of the genus Streptococcus.</title>
        <authorList>
            <consortium name="The Broad Institute Genome Sequencing Platform"/>
            <person name="Richards V.P."/>
            <person name="Palmer S.R."/>
            <person name="Pavinski Bitar P.D."/>
            <person name="Qin X."/>
            <person name="Weinstock G.M."/>
            <person name="Highlander S.K."/>
            <person name="Town C.D."/>
            <person name="Burne R.A."/>
            <person name="Stanhope M.J."/>
        </authorList>
    </citation>
    <scope>NUCLEOTIDE SEQUENCE [LARGE SCALE GENOMIC DNA]</scope>
    <source>
        <strain evidence="4 5">2285-97</strain>
    </source>
</reference>
<dbReference type="Pfam" id="PF13420">
    <property type="entry name" value="Acetyltransf_4"/>
    <property type="match status" value="1"/>
</dbReference>